<feature type="domain" description="Flavodoxin-like fold" evidence="3">
    <location>
        <begin position="4"/>
        <end position="182"/>
    </location>
</feature>
<evidence type="ECO:0000256" key="2">
    <source>
        <dbReference type="ARBA" id="ARBA00023002"/>
    </source>
</evidence>
<evidence type="ECO:0000259" key="3">
    <source>
        <dbReference type="Pfam" id="PF02525"/>
    </source>
</evidence>
<name>A0A5R8QBK6_9FIRM</name>
<proteinExistence type="inferred from homology"/>
<dbReference type="Proteomes" id="UP000306912">
    <property type="component" value="Unassembled WGS sequence"/>
</dbReference>
<sequence>MTDTVIINGNPNKNSISNQIIDSYQNHMENNNIHTKRYNINEIDFNEALLHGYKTELTVETIAIQQEIQEAKLLVIYVPIYWGSFPGPFKSLFDQLLWPKVAFNMATKEYLFKGLWRNKQVRIIYSLGGSEFEHRLLYHRAGIRSLKYGLRLTGIFSTKTTALENFDNQKRQTLEYYQKQVRKAAAADLRRIKKQA</sequence>
<evidence type="ECO:0000313" key="5">
    <source>
        <dbReference type="Proteomes" id="UP000306912"/>
    </source>
</evidence>
<reference evidence="4 5" key="1">
    <citation type="submission" date="2019-05" db="EMBL/GenBank/DDBJ databases">
        <title>Culicoidintestinum kansasii gen. nov., sp. nov. from the gastrointestinal tract of the biting midge, Culicoides sonorensis.</title>
        <authorList>
            <person name="Neupane S."/>
            <person name="Ghosh A."/>
            <person name="Gunther S."/>
            <person name="Martin K."/>
            <person name="Zurek L."/>
        </authorList>
    </citation>
    <scope>NUCLEOTIDE SEQUENCE [LARGE SCALE GENOMIC DNA]</scope>
    <source>
        <strain evidence="4 5">CS-1</strain>
    </source>
</reference>
<dbReference type="Gene3D" id="3.40.50.360">
    <property type="match status" value="1"/>
</dbReference>
<keyword evidence="2" id="KW-0560">Oxidoreductase</keyword>
<dbReference type="Pfam" id="PF02525">
    <property type="entry name" value="Flavodoxin_2"/>
    <property type="match status" value="1"/>
</dbReference>
<dbReference type="PANTHER" id="PTHR10204">
    <property type="entry name" value="NAD P H OXIDOREDUCTASE-RELATED"/>
    <property type="match status" value="1"/>
</dbReference>
<dbReference type="RefSeq" id="WP_138191031.1">
    <property type="nucleotide sequence ID" value="NZ_VBWP01000005.1"/>
</dbReference>
<dbReference type="SUPFAM" id="SSF52218">
    <property type="entry name" value="Flavoproteins"/>
    <property type="match status" value="1"/>
</dbReference>
<dbReference type="GO" id="GO:0005829">
    <property type="term" value="C:cytosol"/>
    <property type="evidence" value="ECO:0007669"/>
    <property type="project" value="TreeGrafter"/>
</dbReference>
<dbReference type="InParanoid" id="A0A5R8QBK6"/>
<evidence type="ECO:0000313" key="4">
    <source>
        <dbReference type="EMBL" id="TLG73892.1"/>
    </source>
</evidence>
<dbReference type="InterPro" id="IPR003680">
    <property type="entry name" value="Flavodoxin_fold"/>
</dbReference>
<accession>A0A5R8QBK6</accession>
<keyword evidence="5" id="KW-1185">Reference proteome</keyword>
<comment type="caution">
    <text evidence="4">The sequence shown here is derived from an EMBL/GenBank/DDBJ whole genome shotgun (WGS) entry which is preliminary data.</text>
</comment>
<dbReference type="InterPro" id="IPR051545">
    <property type="entry name" value="NAD(P)H_dehydrogenase_qn"/>
</dbReference>
<evidence type="ECO:0000256" key="1">
    <source>
        <dbReference type="ARBA" id="ARBA00006252"/>
    </source>
</evidence>
<dbReference type="OrthoDB" id="9798454at2"/>
<dbReference type="EMBL" id="VBWP01000005">
    <property type="protein sequence ID" value="TLG73892.1"/>
    <property type="molecule type" value="Genomic_DNA"/>
</dbReference>
<gene>
    <name evidence="4" type="ORF">FEZ08_07105</name>
</gene>
<dbReference type="PANTHER" id="PTHR10204:SF34">
    <property type="entry name" value="NAD(P)H DEHYDROGENASE [QUINONE] 1 ISOFORM 1"/>
    <property type="match status" value="1"/>
</dbReference>
<dbReference type="AlphaFoldDB" id="A0A5R8QBK6"/>
<organism evidence="4 5">
    <name type="scientific">Culicoidibacter larvae</name>
    <dbReference type="NCBI Taxonomy" id="2579976"/>
    <lineage>
        <taxon>Bacteria</taxon>
        <taxon>Bacillati</taxon>
        <taxon>Bacillota</taxon>
        <taxon>Culicoidibacteria</taxon>
        <taxon>Culicoidibacterales</taxon>
        <taxon>Culicoidibacteraceae</taxon>
        <taxon>Culicoidibacter</taxon>
    </lineage>
</organism>
<dbReference type="GO" id="GO:0003955">
    <property type="term" value="F:NAD(P)H dehydrogenase (quinone) activity"/>
    <property type="evidence" value="ECO:0007669"/>
    <property type="project" value="TreeGrafter"/>
</dbReference>
<dbReference type="InterPro" id="IPR029039">
    <property type="entry name" value="Flavoprotein-like_sf"/>
</dbReference>
<comment type="similarity">
    <text evidence="1">Belongs to the NAD(P)H dehydrogenase (quinone) family.</text>
</comment>
<protein>
    <submittedName>
        <fullName evidence="4">NAD(P)H-dependent oxidoreductase</fullName>
    </submittedName>
</protein>